<organism evidence="1 2">
    <name type="scientific">Actinidia rufa</name>
    <dbReference type="NCBI Taxonomy" id="165716"/>
    <lineage>
        <taxon>Eukaryota</taxon>
        <taxon>Viridiplantae</taxon>
        <taxon>Streptophyta</taxon>
        <taxon>Embryophyta</taxon>
        <taxon>Tracheophyta</taxon>
        <taxon>Spermatophyta</taxon>
        <taxon>Magnoliopsida</taxon>
        <taxon>eudicotyledons</taxon>
        <taxon>Gunneridae</taxon>
        <taxon>Pentapetalae</taxon>
        <taxon>asterids</taxon>
        <taxon>Ericales</taxon>
        <taxon>Actinidiaceae</taxon>
        <taxon>Actinidia</taxon>
    </lineage>
</organism>
<accession>A0A7J0ED83</accession>
<sequence length="102" mass="11502">MDARSLALEMAPIIMWQKGHRPEYCRQLWNQPAKPLSKNMDPSPNVNAWDMLDEEVEGGVDASSPIPLDDGSPIDFSAIEVVQCLIEHHNAIFTDANETVWR</sequence>
<evidence type="ECO:0000313" key="1">
    <source>
        <dbReference type="EMBL" id="GFY84395.1"/>
    </source>
</evidence>
<reference evidence="1 2" key="1">
    <citation type="submission" date="2019-07" db="EMBL/GenBank/DDBJ databases">
        <title>De Novo Assembly of kiwifruit Actinidia rufa.</title>
        <authorList>
            <person name="Sugita-Konishi S."/>
            <person name="Sato K."/>
            <person name="Mori E."/>
            <person name="Abe Y."/>
            <person name="Kisaki G."/>
            <person name="Hamano K."/>
            <person name="Suezawa K."/>
            <person name="Otani M."/>
            <person name="Fukuda T."/>
            <person name="Manabe T."/>
            <person name="Gomi K."/>
            <person name="Tabuchi M."/>
            <person name="Akimitsu K."/>
            <person name="Kataoka I."/>
        </authorList>
    </citation>
    <scope>NUCLEOTIDE SEQUENCE [LARGE SCALE GENOMIC DNA]</scope>
    <source>
        <strain evidence="2">cv. Fuchu</strain>
    </source>
</reference>
<dbReference type="PANTHER" id="PTHR47367:SF1">
    <property type="entry name" value="OS07G0486500 PROTEIN"/>
    <property type="match status" value="1"/>
</dbReference>
<protein>
    <submittedName>
        <fullName evidence="1">Uncharacterized protein</fullName>
    </submittedName>
</protein>
<gene>
    <name evidence="1" type="ORF">Acr_03g0011690</name>
</gene>
<evidence type="ECO:0000313" key="2">
    <source>
        <dbReference type="Proteomes" id="UP000585474"/>
    </source>
</evidence>
<dbReference type="Proteomes" id="UP000585474">
    <property type="component" value="Unassembled WGS sequence"/>
</dbReference>
<name>A0A7J0ED83_9ERIC</name>
<dbReference type="EMBL" id="BJWL01000003">
    <property type="protein sequence ID" value="GFY84395.1"/>
    <property type="molecule type" value="Genomic_DNA"/>
</dbReference>
<comment type="caution">
    <text evidence="1">The sequence shown here is derived from an EMBL/GenBank/DDBJ whole genome shotgun (WGS) entry which is preliminary data.</text>
</comment>
<dbReference type="AlphaFoldDB" id="A0A7J0ED83"/>
<keyword evidence="2" id="KW-1185">Reference proteome</keyword>
<proteinExistence type="predicted"/>
<dbReference type="OrthoDB" id="19923at2759"/>
<dbReference type="PANTHER" id="PTHR47367">
    <property type="entry name" value="AUXIN-REGULATED PROTEIN-LIKE"/>
    <property type="match status" value="1"/>
</dbReference>